<dbReference type="WBParaSite" id="TMUE_2000008369.1">
    <property type="protein sequence ID" value="TMUE_2000008369.1"/>
    <property type="gene ID" value="WBGene00295186"/>
</dbReference>
<protein>
    <submittedName>
        <fullName evidence="3">Reverse transcriptase domain-containing protein</fullName>
    </submittedName>
</protein>
<dbReference type="AlphaFoldDB" id="A0A5S6QMI1"/>
<feature type="region of interest" description="Disordered" evidence="1">
    <location>
        <begin position="1"/>
        <end position="20"/>
    </location>
</feature>
<proteinExistence type="predicted"/>
<dbReference type="InterPro" id="IPR043502">
    <property type="entry name" value="DNA/RNA_pol_sf"/>
</dbReference>
<dbReference type="Gene3D" id="3.10.10.10">
    <property type="entry name" value="HIV Type 1 Reverse Transcriptase, subunit A, domain 1"/>
    <property type="match status" value="1"/>
</dbReference>
<evidence type="ECO:0000256" key="1">
    <source>
        <dbReference type="SAM" id="MobiDB-lite"/>
    </source>
</evidence>
<feature type="compositionally biased region" description="Basic and acidic residues" evidence="1">
    <location>
        <begin position="7"/>
        <end position="20"/>
    </location>
</feature>
<organism evidence="2 3">
    <name type="scientific">Trichuris muris</name>
    <name type="common">Mouse whipworm</name>
    <dbReference type="NCBI Taxonomy" id="70415"/>
    <lineage>
        <taxon>Eukaryota</taxon>
        <taxon>Metazoa</taxon>
        <taxon>Ecdysozoa</taxon>
        <taxon>Nematoda</taxon>
        <taxon>Enoplea</taxon>
        <taxon>Dorylaimia</taxon>
        <taxon>Trichinellida</taxon>
        <taxon>Trichuridae</taxon>
        <taxon>Trichuris</taxon>
    </lineage>
</organism>
<evidence type="ECO:0000313" key="3">
    <source>
        <dbReference type="WBParaSite" id="TMUE_2000008369.1"/>
    </source>
</evidence>
<evidence type="ECO:0000313" key="2">
    <source>
        <dbReference type="Proteomes" id="UP000046395"/>
    </source>
</evidence>
<dbReference type="Proteomes" id="UP000046395">
    <property type="component" value="Unassembled WGS sequence"/>
</dbReference>
<dbReference type="Gene3D" id="3.30.70.270">
    <property type="match status" value="1"/>
</dbReference>
<keyword evidence="2" id="KW-1185">Reference proteome</keyword>
<name>A0A5S6QMI1_TRIMR</name>
<dbReference type="SUPFAM" id="SSF56672">
    <property type="entry name" value="DNA/RNA polymerases"/>
    <property type="match status" value="1"/>
</dbReference>
<reference evidence="3" key="1">
    <citation type="submission" date="2019-12" db="UniProtKB">
        <authorList>
            <consortium name="WormBaseParasite"/>
        </authorList>
    </citation>
    <scope>IDENTIFICATION</scope>
</reference>
<sequence length="127" mass="14795">MAPEVLRNTRKEYQPAEGARASHENELKSWIQNGWLVPYDEVKFGPPKALIPLMAVTQRRKNKVRPVLDFREVNTHIDAFTANCDVCSHKLRNWRRQGTNVSILDLKKAYLQVHVDESLWPYQTVII</sequence>
<dbReference type="InterPro" id="IPR043128">
    <property type="entry name" value="Rev_trsase/Diguanyl_cyclase"/>
</dbReference>
<accession>A0A5S6QMI1</accession>